<organism evidence="2 3">
    <name type="scientific">Reticulomyxa filosa</name>
    <dbReference type="NCBI Taxonomy" id="46433"/>
    <lineage>
        <taxon>Eukaryota</taxon>
        <taxon>Sar</taxon>
        <taxon>Rhizaria</taxon>
        <taxon>Retaria</taxon>
        <taxon>Foraminifera</taxon>
        <taxon>Monothalamids</taxon>
        <taxon>Reticulomyxidae</taxon>
        <taxon>Reticulomyxa</taxon>
    </lineage>
</organism>
<comment type="caution">
    <text evidence="2">The sequence shown here is derived from an EMBL/GenBank/DDBJ whole genome shotgun (WGS) entry which is preliminary data.</text>
</comment>
<feature type="region of interest" description="Disordered" evidence="1">
    <location>
        <begin position="1"/>
        <end position="20"/>
    </location>
</feature>
<accession>X6LHQ7</accession>
<sequence>NKIKKHQRVNVEEKEDDNDDSYDAVEMELLESLLLVFNHRIHIYCSENIDPIILKELTDCRNEQSTKWGFLTTPQKWDYDVIPQINVQSQPIYGDNIYDAA</sequence>
<keyword evidence="3" id="KW-1185">Reference proteome</keyword>
<dbReference type="EMBL" id="ASPP01040310">
    <property type="protein sequence ID" value="ETO00677.1"/>
    <property type="molecule type" value="Genomic_DNA"/>
</dbReference>
<evidence type="ECO:0000313" key="2">
    <source>
        <dbReference type="EMBL" id="ETO00677.1"/>
    </source>
</evidence>
<protein>
    <submittedName>
        <fullName evidence="2">Uncharacterized protein</fullName>
    </submittedName>
</protein>
<feature type="non-terminal residue" evidence="2">
    <location>
        <position position="1"/>
    </location>
</feature>
<gene>
    <name evidence="2" type="ORF">RFI_36763</name>
</gene>
<name>X6LHQ7_RETFI</name>
<dbReference type="AlphaFoldDB" id="X6LHQ7"/>
<evidence type="ECO:0000256" key="1">
    <source>
        <dbReference type="SAM" id="MobiDB-lite"/>
    </source>
</evidence>
<proteinExistence type="predicted"/>
<reference evidence="2 3" key="1">
    <citation type="journal article" date="2013" name="Curr. Biol.">
        <title>The Genome of the Foraminiferan Reticulomyxa filosa.</title>
        <authorList>
            <person name="Glockner G."/>
            <person name="Hulsmann N."/>
            <person name="Schleicher M."/>
            <person name="Noegel A.A."/>
            <person name="Eichinger L."/>
            <person name="Gallinger C."/>
            <person name="Pawlowski J."/>
            <person name="Sierra R."/>
            <person name="Euteneuer U."/>
            <person name="Pillet L."/>
            <person name="Moustafa A."/>
            <person name="Platzer M."/>
            <person name="Groth M."/>
            <person name="Szafranski K."/>
            <person name="Schliwa M."/>
        </authorList>
    </citation>
    <scope>NUCLEOTIDE SEQUENCE [LARGE SCALE GENOMIC DNA]</scope>
</reference>
<dbReference type="Proteomes" id="UP000023152">
    <property type="component" value="Unassembled WGS sequence"/>
</dbReference>
<evidence type="ECO:0000313" key="3">
    <source>
        <dbReference type="Proteomes" id="UP000023152"/>
    </source>
</evidence>